<keyword evidence="5" id="KW-0547">Nucleotide-binding</keyword>
<comment type="caution">
    <text evidence="20">The sequence shown here is derived from an EMBL/GenBank/DDBJ whole genome shotgun (WGS) entry which is preliminary data.</text>
</comment>
<dbReference type="InterPro" id="IPR001650">
    <property type="entry name" value="Helicase_C-like"/>
</dbReference>
<dbReference type="CDD" id="cd00593">
    <property type="entry name" value="RIBOc"/>
    <property type="match status" value="2"/>
</dbReference>
<evidence type="ECO:0000259" key="16">
    <source>
        <dbReference type="PROSITE" id="PS50142"/>
    </source>
</evidence>
<dbReference type="Pfam" id="PF00271">
    <property type="entry name" value="Helicase_C"/>
    <property type="match status" value="1"/>
</dbReference>
<feature type="domain" description="RNase III" evidence="16">
    <location>
        <begin position="1288"/>
        <end position="1431"/>
    </location>
</feature>
<dbReference type="PROSITE" id="PS50137">
    <property type="entry name" value="DS_RBD"/>
    <property type="match status" value="1"/>
</dbReference>
<feature type="compositionally biased region" description="Basic residues" evidence="14">
    <location>
        <begin position="13"/>
        <end position="24"/>
    </location>
</feature>
<dbReference type="GO" id="GO:0003677">
    <property type="term" value="F:DNA binding"/>
    <property type="evidence" value="ECO:0007669"/>
    <property type="project" value="InterPro"/>
</dbReference>
<feature type="compositionally biased region" description="Low complexity" evidence="14">
    <location>
        <begin position="69"/>
        <end position="80"/>
    </location>
</feature>
<dbReference type="SUPFAM" id="SSF52540">
    <property type="entry name" value="P-loop containing nucleoside triphosphate hydrolases"/>
    <property type="match status" value="2"/>
</dbReference>
<dbReference type="PROSITE" id="PS50142">
    <property type="entry name" value="RNASE_3_2"/>
    <property type="match status" value="2"/>
</dbReference>
<keyword evidence="8" id="KW-0067">ATP-binding</keyword>
<evidence type="ECO:0000256" key="4">
    <source>
        <dbReference type="ARBA" id="ARBA00022737"/>
    </source>
</evidence>
<dbReference type="SUPFAM" id="SSF54768">
    <property type="entry name" value="dsRNA-binding domain-like"/>
    <property type="match status" value="1"/>
</dbReference>
<dbReference type="Gene3D" id="3.30.160.20">
    <property type="match status" value="1"/>
</dbReference>
<dbReference type="InterPro" id="IPR038248">
    <property type="entry name" value="Dicer_dimer_sf"/>
</dbReference>
<organism evidence="20 21">
    <name type="scientific">Gracilariopsis chorda</name>
    <dbReference type="NCBI Taxonomy" id="448386"/>
    <lineage>
        <taxon>Eukaryota</taxon>
        <taxon>Rhodophyta</taxon>
        <taxon>Florideophyceae</taxon>
        <taxon>Rhodymeniophycidae</taxon>
        <taxon>Gracilariales</taxon>
        <taxon>Gracilariaceae</taxon>
        <taxon>Gracilariopsis</taxon>
    </lineage>
</organism>
<dbReference type="SMART" id="SM00490">
    <property type="entry name" value="HELICc"/>
    <property type="match status" value="1"/>
</dbReference>
<keyword evidence="11" id="KW-0943">RNA-mediated gene silencing</keyword>
<comment type="cofactor">
    <cofactor evidence="2">
        <name>Mg(2+)</name>
        <dbReference type="ChEBI" id="CHEBI:18420"/>
    </cofactor>
</comment>
<dbReference type="PANTHER" id="PTHR14950">
    <property type="entry name" value="DICER-RELATED"/>
    <property type="match status" value="1"/>
</dbReference>
<dbReference type="InterPro" id="IPR014001">
    <property type="entry name" value="Helicase_ATP-bd"/>
</dbReference>
<keyword evidence="6" id="KW-0378">Hydrolase</keyword>
<dbReference type="InterPro" id="IPR027417">
    <property type="entry name" value="P-loop_NTPase"/>
</dbReference>
<dbReference type="GO" id="GO:0046872">
    <property type="term" value="F:metal ion binding"/>
    <property type="evidence" value="ECO:0007669"/>
    <property type="project" value="UniProtKB-KW"/>
</dbReference>
<dbReference type="SMART" id="SM00535">
    <property type="entry name" value="RIBOc"/>
    <property type="match status" value="2"/>
</dbReference>
<evidence type="ECO:0000259" key="15">
    <source>
        <dbReference type="PROSITE" id="PS50137"/>
    </source>
</evidence>
<dbReference type="InterPro" id="IPR014720">
    <property type="entry name" value="dsRBD_dom"/>
</dbReference>
<keyword evidence="7" id="KW-0347">Helicase</keyword>
<evidence type="ECO:0000256" key="2">
    <source>
        <dbReference type="ARBA" id="ARBA00001946"/>
    </source>
</evidence>
<keyword evidence="4" id="KW-0677">Repeat</keyword>
<dbReference type="SUPFAM" id="SSF69065">
    <property type="entry name" value="RNase III domain-like"/>
    <property type="match status" value="2"/>
</dbReference>
<dbReference type="PROSITE" id="PS00517">
    <property type="entry name" value="RNASE_3_1"/>
    <property type="match status" value="1"/>
</dbReference>
<dbReference type="Pfam" id="PF03368">
    <property type="entry name" value="Dicer_dimer"/>
    <property type="match status" value="1"/>
</dbReference>
<evidence type="ECO:0000256" key="11">
    <source>
        <dbReference type="ARBA" id="ARBA00023158"/>
    </source>
</evidence>
<dbReference type="InterPro" id="IPR005034">
    <property type="entry name" value="Dicer_dimerisation"/>
</dbReference>
<dbReference type="PROSITE" id="PS51192">
    <property type="entry name" value="HELICASE_ATP_BIND_1"/>
    <property type="match status" value="1"/>
</dbReference>
<evidence type="ECO:0000256" key="13">
    <source>
        <dbReference type="PROSITE-ProRule" id="PRU00657"/>
    </source>
</evidence>
<dbReference type="Gene3D" id="3.30.160.380">
    <property type="entry name" value="Dicer dimerisation domain"/>
    <property type="match status" value="1"/>
</dbReference>
<dbReference type="EMBL" id="NBIV01000012">
    <property type="protein sequence ID" value="PXF48751.1"/>
    <property type="molecule type" value="Genomic_DNA"/>
</dbReference>
<feature type="domain" description="Helicase ATP-binding" evidence="17">
    <location>
        <begin position="300"/>
        <end position="460"/>
    </location>
</feature>
<evidence type="ECO:0000256" key="10">
    <source>
        <dbReference type="ARBA" id="ARBA00022884"/>
    </source>
</evidence>
<keyword evidence="9" id="KW-0460">Magnesium</keyword>
<dbReference type="GO" id="GO:0004525">
    <property type="term" value="F:ribonuclease III activity"/>
    <property type="evidence" value="ECO:0007669"/>
    <property type="project" value="InterPro"/>
</dbReference>
<dbReference type="Proteomes" id="UP000247409">
    <property type="component" value="Unassembled WGS sequence"/>
</dbReference>
<feature type="region of interest" description="Disordered" evidence="14">
    <location>
        <begin position="536"/>
        <end position="572"/>
    </location>
</feature>
<dbReference type="GO" id="GO:0005524">
    <property type="term" value="F:ATP binding"/>
    <property type="evidence" value="ECO:0007669"/>
    <property type="project" value="UniProtKB-KW"/>
</dbReference>
<feature type="compositionally biased region" description="Polar residues" evidence="14">
    <location>
        <begin position="190"/>
        <end position="232"/>
    </location>
</feature>
<feature type="domain" description="DRBM" evidence="15">
    <location>
        <begin position="1657"/>
        <end position="1724"/>
    </location>
</feature>
<comment type="cofactor">
    <cofactor evidence="1">
        <name>Mn(2+)</name>
        <dbReference type="ChEBI" id="CHEBI:29035"/>
    </cofactor>
</comment>
<evidence type="ECO:0000256" key="1">
    <source>
        <dbReference type="ARBA" id="ARBA00001936"/>
    </source>
</evidence>
<evidence type="ECO:0000256" key="8">
    <source>
        <dbReference type="ARBA" id="ARBA00022840"/>
    </source>
</evidence>
<keyword evidence="12" id="KW-0464">Manganese</keyword>
<keyword evidence="10 13" id="KW-0694">RNA-binding</keyword>
<evidence type="ECO:0000259" key="17">
    <source>
        <dbReference type="PROSITE" id="PS51192"/>
    </source>
</evidence>
<protein>
    <submittedName>
        <fullName evidence="20">Endoribonuclease Dicer-like</fullName>
    </submittedName>
</protein>
<dbReference type="InterPro" id="IPR006935">
    <property type="entry name" value="Helicase/UvrB_N"/>
</dbReference>
<comment type="similarity">
    <text evidence="13">Belongs to the helicase family. Dicer subfamily.</text>
</comment>
<evidence type="ECO:0000256" key="12">
    <source>
        <dbReference type="ARBA" id="ARBA00023211"/>
    </source>
</evidence>
<evidence type="ECO:0000256" key="5">
    <source>
        <dbReference type="ARBA" id="ARBA00022741"/>
    </source>
</evidence>
<dbReference type="PROSITE" id="PS51327">
    <property type="entry name" value="DICER_DSRBF"/>
    <property type="match status" value="1"/>
</dbReference>
<evidence type="ECO:0000313" key="21">
    <source>
        <dbReference type="Proteomes" id="UP000247409"/>
    </source>
</evidence>
<dbReference type="InterPro" id="IPR000999">
    <property type="entry name" value="RNase_III_dom"/>
</dbReference>
<dbReference type="GO" id="GO:0004386">
    <property type="term" value="F:helicase activity"/>
    <property type="evidence" value="ECO:0007669"/>
    <property type="project" value="UniProtKB-KW"/>
</dbReference>
<gene>
    <name evidence="20" type="ORF">BWQ96_01603</name>
</gene>
<dbReference type="OrthoDB" id="4688at2759"/>
<keyword evidence="21" id="KW-1185">Reference proteome</keyword>
<dbReference type="Pfam" id="PF00636">
    <property type="entry name" value="Ribonuclease_3"/>
    <property type="match status" value="2"/>
</dbReference>
<feature type="domain" description="Dicer dsRNA-binding fold" evidence="19">
    <location>
        <begin position="845"/>
        <end position="937"/>
    </location>
</feature>
<feature type="domain" description="Helicase C-terminal" evidence="18">
    <location>
        <begin position="638"/>
        <end position="817"/>
    </location>
</feature>
<dbReference type="Gene3D" id="3.40.50.300">
    <property type="entry name" value="P-loop containing nucleotide triphosphate hydrolases"/>
    <property type="match status" value="3"/>
</dbReference>
<dbReference type="InterPro" id="IPR036389">
    <property type="entry name" value="RNase_III_sf"/>
</dbReference>
<reference evidence="20 21" key="1">
    <citation type="journal article" date="2018" name="Mol. Biol. Evol.">
        <title>Analysis of the draft genome of the red seaweed Gracilariopsis chorda provides insights into genome size evolution in Rhodophyta.</title>
        <authorList>
            <person name="Lee J."/>
            <person name="Yang E.C."/>
            <person name="Graf L."/>
            <person name="Yang J.H."/>
            <person name="Qiu H."/>
            <person name="Zel Zion U."/>
            <person name="Chan C.X."/>
            <person name="Stephens T.G."/>
            <person name="Weber A.P.M."/>
            <person name="Boo G.H."/>
            <person name="Boo S.M."/>
            <person name="Kim K.M."/>
            <person name="Shin Y."/>
            <person name="Jung M."/>
            <person name="Lee S.J."/>
            <person name="Yim H.S."/>
            <person name="Lee J.H."/>
            <person name="Bhattacharya D."/>
            <person name="Yoon H.S."/>
        </authorList>
    </citation>
    <scope>NUCLEOTIDE SEQUENCE [LARGE SCALE GENOMIC DNA]</scope>
    <source>
        <strain evidence="20 21">SKKU-2015</strain>
        <tissue evidence="20">Whole body</tissue>
    </source>
</reference>
<dbReference type="Pfam" id="PF00035">
    <property type="entry name" value="dsrm"/>
    <property type="match status" value="1"/>
</dbReference>
<feature type="compositionally biased region" description="Basic and acidic residues" evidence="14">
    <location>
        <begin position="302"/>
        <end position="312"/>
    </location>
</feature>
<dbReference type="SMART" id="SM00358">
    <property type="entry name" value="DSRM"/>
    <property type="match status" value="1"/>
</dbReference>
<feature type="region of interest" description="Disordered" evidence="14">
    <location>
        <begin position="949"/>
        <end position="970"/>
    </location>
</feature>
<feature type="region of interest" description="Disordered" evidence="14">
    <location>
        <begin position="160"/>
        <end position="232"/>
    </location>
</feature>
<evidence type="ECO:0000256" key="3">
    <source>
        <dbReference type="ARBA" id="ARBA00022723"/>
    </source>
</evidence>
<dbReference type="Gene3D" id="2.170.260.10">
    <property type="entry name" value="paz domain"/>
    <property type="match status" value="1"/>
</dbReference>
<evidence type="ECO:0000256" key="9">
    <source>
        <dbReference type="ARBA" id="ARBA00022842"/>
    </source>
</evidence>
<dbReference type="PANTHER" id="PTHR14950:SF37">
    <property type="entry name" value="ENDORIBONUCLEASE DICER"/>
    <property type="match status" value="1"/>
</dbReference>
<feature type="compositionally biased region" description="Polar residues" evidence="14">
    <location>
        <begin position="281"/>
        <end position="293"/>
    </location>
</feature>
<evidence type="ECO:0000256" key="6">
    <source>
        <dbReference type="ARBA" id="ARBA00022801"/>
    </source>
</evidence>
<dbReference type="GO" id="GO:0006396">
    <property type="term" value="P:RNA processing"/>
    <property type="evidence" value="ECO:0007669"/>
    <property type="project" value="InterPro"/>
</dbReference>
<proteinExistence type="inferred from homology"/>
<dbReference type="GO" id="GO:0031047">
    <property type="term" value="P:regulatory ncRNA-mediated gene silencing"/>
    <property type="evidence" value="ECO:0007669"/>
    <property type="project" value="UniProtKB-KW"/>
</dbReference>
<evidence type="ECO:0000256" key="14">
    <source>
        <dbReference type="SAM" id="MobiDB-lite"/>
    </source>
</evidence>
<feature type="region of interest" description="Disordered" evidence="14">
    <location>
        <begin position="278"/>
        <end position="323"/>
    </location>
</feature>
<feature type="region of interest" description="Disordered" evidence="14">
    <location>
        <begin position="1"/>
        <end position="33"/>
    </location>
</feature>
<dbReference type="Pfam" id="PF04851">
    <property type="entry name" value="ResIII"/>
    <property type="match status" value="1"/>
</dbReference>
<dbReference type="PROSITE" id="PS51194">
    <property type="entry name" value="HELICASE_CTER"/>
    <property type="match status" value="1"/>
</dbReference>
<dbReference type="GO" id="GO:0003723">
    <property type="term" value="F:RNA binding"/>
    <property type="evidence" value="ECO:0007669"/>
    <property type="project" value="UniProtKB-UniRule"/>
</dbReference>
<accession>A0A2V3J2S7</accession>
<evidence type="ECO:0000256" key="7">
    <source>
        <dbReference type="ARBA" id="ARBA00022806"/>
    </source>
</evidence>
<feature type="compositionally biased region" description="Low complexity" evidence="14">
    <location>
        <begin position="164"/>
        <end position="182"/>
    </location>
</feature>
<dbReference type="SMART" id="SM00487">
    <property type="entry name" value="DEXDc"/>
    <property type="match status" value="1"/>
</dbReference>
<evidence type="ECO:0000313" key="20">
    <source>
        <dbReference type="EMBL" id="PXF48751.1"/>
    </source>
</evidence>
<feature type="region of interest" description="Disordered" evidence="14">
    <location>
        <begin position="69"/>
        <end position="115"/>
    </location>
</feature>
<evidence type="ECO:0000259" key="18">
    <source>
        <dbReference type="PROSITE" id="PS51194"/>
    </source>
</evidence>
<dbReference type="STRING" id="448386.A0A2V3J2S7"/>
<feature type="domain" description="RNase III" evidence="16">
    <location>
        <begin position="1482"/>
        <end position="1627"/>
    </location>
</feature>
<dbReference type="Gene3D" id="1.10.1520.10">
    <property type="entry name" value="Ribonuclease III domain"/>
    <property type="match status" value="2"/>
</dbReference>
<keyword evidence="3" id="KW-0479">Metal-binding</keyword>
<sequence>MSTSSGSDEPPRKERRGRRRRSQRSHSSQSVIDAEECCLTLDWGSEVDSTDSEPSSVVSSTAILSLPSTSFPLLPTTLPPQEAGASLRADHPSHSSPDLSRGSDRPVPKPSTLTPRRYQLEILRRAQESNVIALLETGSGKTLIAALLVREVLRSLYQTSNQNTSLRSTSSTVSEVSSTTKLTEMESVATPMQTVSPPALSDSTSPVHMTVDSSPPPTQSEDPSPAQNPVTSSNADAVLEGHIPSSDAQKDALLKGSAPAVEAVSPAMPDVDTDAHENLKTCASGSDSTTQRNADPLVAVSEENRGERDAAKPPDTSSTTTSLFNGCNRASQTDMKQVVFLVHRVPIAPQQAQVVRSVIPSEHQVAVFYGDKKTDNWSSAEWIRKVRAKSVLVMTAQLLLNILRHGIISMDHIALLIVDEVHHATRNHPYSRIFVEFYHTLPPDQRPRVFGMTATPVKRKSAASSELSCQTAICALEATLDAKIVTVSDDHVKEFNEFVPKPEEFVLTYKGNSSEENVEEFQDFEAETKVLSKMGTYQDSEQEENEKVTCGTSGAGQDTGKPDSAAGEQRSLEPDEMSIVFRVCQKLGFKAAHDFALHLCRSSNTDPGKTIDELLAAGVDSQLENGGIPEKVSKLLDLLCYECLRCEEESNTLCDSEKADNSFRCIVFIEERCCALALAWLINTVFEGLNRKSLRAKSVVGCQSESLVRMSRSKLLRTIDEFRRGEYGILIATNVVEEGLDVPACRLVVSFDIVTSPTAYVQARGRARRRNARYIALVQDGFGRCYKAFFDARRGSQVMNWVAKGASLSEKEKNELRAGFLTDNRLALDILCSRTTGAKVRPTEAVNLLQRYCFIKSSSWKTDFSNPVYTCHETEAGFLATVTVDEKSGIDKGCCRKPQKNETLARRYAALDAYRKLYEIGEVDEYLLPKRPARSQRVLRTTGDFANTPGIRISSNKKGQRRNVDVASKASKKHKRVRRCHIFHPAVLQLEHSEAGDKIMEDVNQENVRVSPHVECTSSTSKNADHKVPKVLYMYLVKNDCDISGMTWYDTHMDEKLVVMVREQLPVQDLIAVRCPTGQRLFTLIYEKAVTWSAMLQEKAYKYVRCLQQCLRGRTPGSFKGQEMDKADLSKGSTAGFLLMPATKKGTDLEINWKSVDQMISFEWRSCSIASDPSMFEKSIVCSLHEGLDRVYVTGGLREDLRADSGVEGYLNATSYNSFAHYFKQKHKVALKDTKQRMLPAYSVRSTMNRLSVSVFMLPTETCYLIPVSPYACFITSLLPAWQTFLALRNCWRRNSVDGRPADFLFFAKALQPNISNVTKGSVDLSYERLEFLGDAVLKVLFSMVTFVGNPDHSEGLLSDVRDIEVSNQRLADLAIQMKLHDCVAFSGVSQNVKSWPWFWATHQGGQVQISEKVLADCVEALIGVHFLHGGIKLAAAFVDKHNLMQNATKILGYSPEQDANGVTLPIPPMGAGDRRHESEEIREVEQILGYKFRDKRHLVIALTHGSFENGYITSYERYEYLGDAIIGFLLLSYFFNEYPSLSPGELTSLRGPALSNDLFARVVIGKGIHKKFWYACPPWKREIEKIANLVANEEDDDDDVCKTMTVPKVLGDLLESIIGAIVVDNGMRLDGVQDLVLRLMEEELNRFANPNKFRHNPISELVRVIQKKYRNKGPTYEYLDESHDVEKVCVVTIDSDEIGRGVGPTRRIARRRASSAALAALNSQEAHLEEDEVANEVDNVLRITVDDNGSVHIDE</sequence>
<name>A0A2V3J2S7_9FLOR</name>
<evidence type="ECO:0000259" key="19">
    <source>
        <dbReference type="PROSITE" id="PS51327"/>
    </source>
</evidence>